<dbReference type="Pfam" id="PF01479">
    <property type="entry name" value="S4"/>
    <property type="match status" value="1"/>
</dbReference>
<dbReference type="Pfam" id="PF00163">
    <property type="entry name" value="Ribosomal_S4"/>
    <property type="match status" value="1"/>
</dbReference>
<dbReference type="EMBL" id="QZKU01000079">
    <property type="protein sequence ID" value="RJP20125.1"/>
    <property type="molecule type" value="Genomic_DNA"/>
</dbReference>
<keyword evidence="3 7" id="KW-0694">RNA-binding</keyword>
<dbReference type="NCBIfam" id="TIGR01017">
    <property type="entry name" value="rpsD_bact"/>
    <property type="match status" value="1"/>
</dbReference>
<sequence length="208" mass="23896">MARNTGPVCKICRREGVELFLKGERCLTAKCGVKKRNYPPGMHGRRRVKQTDYGAQLREKQKMKRIYRMMEAQFRNYFKEAAKSPVVTGEKLVQLLEGRLDNVLYRMGFASSRNQARQFALHGLVLVNEKKVNLPSYQVKPQDVISLTEKGKQMHVVQSNLEAAMQRGVVPWVEVDAEKMTGKLLRLPTKEEVALPVEETMVIELYSR</sequence>
<evidence type="ECO:0000313" key="10">
    <source>
        <dbReference type="EMBL" id="RJP20125.1"/>
    </source>
</evidence>
<dbReference type="Proteomes" id="UP000265882">
    <property type="component" value="Unassembled WGS sequence"/>
</dbReference>
<dbReference type="SMART" id="SM00363">
    <property type="entry name" value="S4"/>
    <property type="match status" value="1"/>
</dbReference>
<organism evidence="10 11">
    <name type="scientific">Abyssobacteria bacterium (strain SURF_5)</name>
    <dbReference type="NCBI Taxonomy" id="2093360"/>
    <lineage>
        <taxon>Bacteria</taxon>
        <taxon>Pseudomonadati</taxon>
        <taxon>Candidatus Hydrogenedentota</taxon>
        <taxon>Candidatus Abyssobacteria</taxon>
    </lineage>
</organism>
<accession>A0A3A4NNS5</accession>
<evidence type="ECO:0000256" key="3">
    <source>
        <dbReference type="ARBA" id="ARBA00022884"/>
    </source>
</evidence>
<keyword evidence="4 7" id="KW-0689">Ribosomal protein</keyword>
<dbReference type="HAMAP" id="MF_01306_B">
    <property type="entry name" value="Ribosomal_uS4_B"/>
    <property type="match status" value="1"/>
</dbReference>
<dbReference type="FunFam" id="3.10.290.10:FF:000001">
    <property type="entry name" value="30S ribosomal protein S4"/>
    <property type="match status" value="1"/>
</dbReference>
<comment type="subunit">
    <text evidence="7">Part of the 30S ribosomal subunit. Contacts protein S5. The interaction surface between S4 and S5 is involved in control of translational fidelity.</text>
</comment>
<dbReference type="GO" id="GO:0003735">
    <property type="term" value="F:structural constituent of ribosome"/>
    <property type="evidence" value="ECO:0007669"/>
    <property type="project" value="InterPro"/>
</dbReference>
<evidence type="ECO:0000256" key="7">
    <source>
        <dbReference type="HAMAP-Rule" id="MF_01306"/>
    </source>
</evidence>
<comment type="similarity">
    <text evidence="1 7">Belongs to the universal ribosomal protein uS4 family.</text>
</comment>
<evidence type="ECO:0000256" key="5">
    <source>
        <dbReference type="ARBA" id="ARBA00023274"/>
    </source>
</evidence>
<gene>
    <name evidence="7" type="primary">rpsD</name>
    <name evidence="10" type="ORF">C4520_11700</name>
</gene>
<comment type="function">
    <text evidence="7">One of the primary rRNA binding proteins, it binds directly to 16S rRNA where it nucleates assembly of the body of the 30S subunit.</text>
</comment>
<evidence type="ECO:0000256" key="4">
    <source>
        <dbReference type="ARBA" id="ARBA00022980"/>
    </source>
</evidence>
<dbReference type="PROSITE" id="PS50889">
    <property type="entry name" value="S4"/>
    <property type="match status" value="1"/>
</dbReference>
<comment type="caution">
    <text evidence="10">The sequence shown here is derived from an EMBL/GenBank/DDBJ whole genome shotgun (WGS) entry which is preliminary data.</text>
</comment>
<dbReference type="InterPro" id="IPR022801">
    <property type="entry name" value="Ribosomal_uS4"/>
</dbReference>
<dbReference type="GO" id="GO:0019843">
    <property type="term" value="F:rRNA binding"/>
    <property type="evidence" value="ECO:0007669"/>
    <property type="project" value="UniProtKB-UniRule"/>
</dbReference>
<dbReference type="FunFam" id="1.10.1050.10:FF:000001">
    <property type="entry name" value="30S ribosomal protein S4"/>
    <property type="match status" value="1"/>
</dbReference>
<dbReference type="Gene3D" id="3.10.290.10">
    <property type="entry name" value="RNA-binding S4 domain"/>
    <property type="match status" value="1"/>
</dbReference>
<evidence type="ECO:0000259" key="9">
    <source>
        <dbReference type="SMART" id="SM01390"/>
    </source>
</evidence>
<keyword evidence="5 7" id="KW-0687">Ribonucleoprotein</keyword>
<dbReference type="Gene3D" id="1.10.1050.10">
    <property type="entry name" value="Ribosomal Protein S4 Delta 41, Chain A, domain 1"/>
    <property type="match status" value="1"/>
</dbReference>
<name>A0A3A4NNS5_ABYX5</name>
<dbReference type="InterPro" id="IPR005709">
    <property type="entry name" value="Ribosomal_uS4_bac-type"/>
</dbReference>
<evidence type="ECO:0000256" key="2">
    <source>
        <dbReference type="ARBA" id="ARBA00022730"/>
    </source>
</evidence>
<reference evidence="10 11" key="1">
    <citation type="journal article" date="2017" name="ISME J.">
        <title>Energy and carbon metabolisms in a deep terrestrial subsurface fluid microbial community.</title>
        <authorList>
            <person name="Momper L."/>
            <person name="Jungbluth S.P."/>
            <person name="Lee M.D."/>
            <person name="Amend J.P."/>
        </authorList>
    </citation>
    <scope>NUCLEOTIDE SEQUENCE [LARGE SCALE GENOMIC DNA]</scope>
    <source>
        <strain evidence="10">SURF_5</strain>
    </source>
</reference>
<evidence type="ECO:0000259" key="8">
    <source>
        <dbReference type="SMART" id="SM00363"/>
    </source>
</evidence>
<proteinExistence type="inferred from homology"/>
<feature type="domain" description="Small ribosomal subunit protein uS4 N-terminal" evidence="9">
    <location>
        <begin position="3"/>
        <end position="97"/>
    </location>
</feature>
<protein>
    <recommendedName>
        <fullName evidence="6 7">Small ribosomal subunit protein uS4</fullName>
    </recommendedName>
</protein>
<comment type="function">
    <text evidence="7">With S5 and S12 plays an important role in translational accuracy.</text>
</comment>
<dbReference type="GO" id="GO:0015935">
    <property type="term" value="C:small ribosomal subunit"/>
    <property type="evidence" value="ECO:0007669"/>
    <property type="project" value="InterPro"/>
</dbReference>
<evidence type="ECO:0000313" key="11">
    <source>
        <dbReference type="Proteomes" id="UP000265882"/>
    </source>
</evidence>
<evidence type="ECO:0000256" key="1">
    <source>
        <dbReference type="ARBA" id="ARBA00007465"/>
    </source>
</evidence>
<dbReference type="InterPro" id="IPR001912">
    <property type="entry name" value="Ribosomal_uS4_N"/>
</dbReference>
<evidence type="ECO:0000256" key="6">
    <source>
        <dbReference type="ARBA" id="ARBA00035254"/>
    </source>
</evidence>
<dbReference type="SUPFAM" id="SSF55174">
    <property type="entry name" value="Alpha-L RNA-binding motif"/>
    <property type="match status" value="1"/>
</dbReference>
<feature type="domain" description="RNA-binding S4" evidence="8">
    <location>
        <begin position="98"/>
        <end position="162"/>
    </location>
</feature>
<dbReference type="GO" id="GO:0042274">
    <property type="term" value="P:ribosomal small subunit biogenesis"/>
    <property type="evidence" value="ECO:0007669"/>
    <property type="project" value="TreeGrafter"/>
</dbReference>
<dbReference type="NCBIfam" id="NF003717">
    <property type="entry name" value="PRK05327.1"/>
    <property type="match status" value="1"/>
</dbReference>
<dbReference type="GO" id="GO:0006412">
    <property type="term" value="P:translation"/>
    <property type="evidence" value="ECO:0007669"/>
    <property type="project" value="UniProtKB-UniRule"/>
</dbReference>
<dbReference type="SMART" id="SM01390">
    <property type="entry name" value="Ribosomal_S4"/>
    <property type="match status" value="1"/>
</dbReference>
<dbReference type="PANTHER" id="PTHR11831:SF4">
    <property type="entry name" value="SMALL RIBOSOMAL SUBUNIT PROTEIN US4M"/>
    <property type="match status" value="1"/>
</dbReference>
<dbReference type="PANTHER" id="PTHR11831">
    <property type="entry name" value="30S 40S RIBOSOMAL PROTEIN"/>
    <property type="match status" value="1"/>
</dbReference>
<keyword evidence="2 7" id="KW-0699">rRNA-binding</keyword>
<dbReference type="InterPro" id="IPR036986">
    <property type="entry name" value="S4_RNA-bd_sf"/>
</dbReference>
<dbReference type="CDD" id="cd00165">
    <property type="entry name" value="S4"/>
    <property type="match status" value="1"/>
</dbReference>
<dbReference type="InterPro" id="IPR002942">
    <property type="entry name" value="S4_RNA-bd"/>
</dbReference>
<dbReference type="AlphaFoldDB" id="A0A3A4NNS5"/>